<name>A0A6H0KJH2_9BACE</name>
<gene>
    <name evidence="2" type="ORF">BacF7301_05210</name>
</gene>
<organism evidence="2 3">
    <name type="scientific">Bacteroides faecium</name>
    <dbReference type="NCBI Taxonomy" id="2715212"/>
    <lineage>
        <taxon>Bacteria</taxon>
        <taxon>Pseudomonadati</taxon>
        <taxon>Bacteroidota</taxon>
        <taxon>Bacteroidia</taxon>
        <taxon>Bacteroidales</taxon>
        <taxon>Bacteroidaceae</taxon>
        <taxon>Bacteroides</taxon>
    </lineage>
</organism>
<feature type="signal peptide" evidence="1">
    <location>
        <begin position="1"/>
        <end position="23"/>
    </location>
</feature>
<dbReference type="Proteomes" id="UP000501780">
    <property type="component" value="Chromosome"/>
</dbReference>
<sequence length="123" mass="13874">MKAKFLLLLLLTILLQVNTTSFAREMKSLRQIELRNKTQAQHRSIPIIPIAFVESPMVTIDLVIPVTSVTIIIKDAETEEVVYSSTDLNVQKVNINLAGEEKGKYIVEIQLPTETYAGEFELD</sequence>
<protein>
    <submittedName>
        <fullName evidence="2">DUF3244 domain-containing protein</fullName>
    </submittedName>
</protein>
<dbReference type="RefSeq" id="WP_167960865.1">
    <property type="nucleotide sequence ID" value="NZ_CP050831.1"/>
</dbReference>
<proteinExistence type="predicted"/>
<keyword evidence="3" id="KW-1185">Reference proteome</keyword>
<evidence type="ECO:0000313" key="2">
    <source>
        <dbReference type="EMBL" id="QIU93586.1"/>
    </source>
</evidence>
<feature type="chain" id="PRO_5026039428" evidence="1">
    <location>
        <begin position="24"/>
        <end position="123"/>
    </location>
</feature>
<evidence type="ECO:0000256" key="1">
    <source>
        <dbReference type="SAM" id="SignalP"/>
    </source>
</evidence>
<accession>A0A6H0KJH2</accession>
<evidence type="ECO:0000313" key="3">
    <source>
        <dbReference type="Proteomes" id="UP000501780"/>
    </source>
</evidence>
<keyword evidence="1" id="KW-0732">Signal</keyword>
<dbReference type="InterPro" id="IPR021638">
    <property type="entry name" value="DUF3244"/>
</dbReference>
<dbReference type="Gene3D" id="2.60.40.3080">
    <property type="match status" value="1"/>
</dbReference>
<dbReference type="Pfam" id="PF11589">
    <property type="entry name" value="DUF3244"/>
    <property type="match status" value="1"/>
</dbReference>
<dbReference type="KEGG" id="bfc:BacF7301_05210"/>
<reference evidence="2 3" key="1">
    <citation type="submission" date="2020-03" db="EMBL/GenBank/DDBJ databases">
        <title>Genomic analysis of Bacteroides faecium CBA7301.</title>
        <authorList>
            <person name="Kim J."/>
            <person name="Roh S.W."/>
        </authorList>
    </citation>
    <scope>NUCLEOTIDE SEQUENCE [LARGE SCALE GENOMIC DNA]</scope>
    <source>
        <strain evidence="2 3">CBA7301</strain>
    </source>
</reference>
<dbReference type="AlphaFoldDB" id="A0A6H0KJH2"/>
<dbReference type="EMBL" id="CP050831">
    <property type="protein sequence ID" value="QIU93586.1"/>
    <property type="molecule type" value="Genomic_DNA"/>
</dbReference>